<dbReference type="Pfam" id="PF13385">
    <property type="entry name" value="Laminin_G_3"/>
    <property type="match status" value="1"/>
</dbReference>
<dbReference type="Gene3D" id="2.60.120.200">
    <property type="match status" value="1"/>
</dbReference>
<name>A0ABN8M0D4_9CNID</name>
<organism evidence="2 3">
    <name type="scientific">Porites evermanni</name>
    <dbReference type="NCBI Taxonomy" id="104178"/>
    <lineage>
        <taxon>Eukaryota</taxon>
        <taxon>Metazoa</taxon>
        <taxon>Cnidaria</taxon>
        <taxon>Anthozoa</taxon>
        <taxon>Hexacorallia</taxon>
        <taxon>Scleractinia</taxon>
        <taxon>Fungiina</taxon>
        <taxon>Poritidae</taxon>
        <taxon>Porites</taxon>
    </lineage>
</organism>
<keyword evidence="1" id="KW-0812">Transmembrane</keyword>
<evidence type="ECO:0000313" key="3">
    <source>
        <dbReference type="Proteomes" id="UP001159427"/>
    </source>
</evidence>
<proteinExistence type="predicted"/>
<keyword evidence="1" id="KW-0472">Membrane</keyword>
<dbReference type="EMBL" id="CALNXI010000196">
    <property type="protein sequence ID" value="CAH3021816.1"/>
    <property type="molecule type" value="Genomic_DNA"/>
</dbReference>
<dbReference type="SUPFAM" id="SSF49899">
    <property type="entry name" value="Concanavalin A-like lectins/glucanases"/>
    <property type="match status" value="1"/>
</dbReference>
<evidence type="ECO:0000256" key="1">
    <source>
        <dbReference type="SAM" id="Phobius"/>
    </source>
</evidence>
<accession>A0ABN8M0D4</accession>
<dbReference type="InterPro" id="IPR013320">
    <property type="entry name" value="ConA-like_dom_sf"/>
</dbReference>
<evidence type="ECO:0000313" key="2">
    <source>
        <dbReference type="EMBL" id="CAH3021816.1"/>
    </source>
</evidence>
<dbReference type="Proteomes" id="UP001159427">
    <property type="component" value="Unassembled WGS sequence"/>
</dbReference>
<keyword evidence="3" id="KW-1185">Reference proteome</keyword>
<reference evidence="2 3" key="1">
    <citation type="submission" date="2022-05" db="EMBL/GenBank/DDBJ databases">
        <authorList>
            <consortium name="Genoscope - CEA"/>
            <person name="William W."/>
        </authorList>
    </citation>
    <scope>NUCLEOTIDE SEQUENCE [LARGE SCALE GENOMIC DNA]</scope>
</reference>
<feature type="transmembrane region" description="Helical" evidence="1">
    <location>
        <begin position="20"/>
        <end position="40"/>
    </location>
</feature>
<comment type="caution">
    <text evidence="2">The sequence shown here is derived from an EMBL/GenBank/DDBJ whole genome shotgun (WGS) entry which is preliminary data.</text>
</comment>
<keyword evidence="1" id="KW-1133">Transmembrane helix</keyword>
<feature type="non-terminal residue" evidence="2">
    <location>
        <position position="1"/>
    </location>
</feature>
<sequence>LKTFLKSFQFPQVKQSMAKLESFVYVALLCFATSSSFYIGPIAPQYYTLPEVARSAIPHAVARLEQADPRLSQLLMAKKQALRITNDINSEIQAILRDNVYRRTFDGGVETDSNGEPFLNLRPTNRLSAIIGAQGGTWFPGPSGVGMTGSRMLGGQADYISRLSQVTGFRRTQEQLPLPVQTGTVGPSSALLQRALAFRNMNSQIASPPQSQVVPLRQMPIGQQPIEQANQISARTFTPATAQSTTDPSDEIEKLGNPKEFDEKCAVLKLTFEKSNGAMVFDDSPQRNDAKLKGDVHVSKDETDLGQSVVFGNNGKIVLQNGFKGKPKKSVAISMWVKLNYVKGKVPLITATDENNFVRYDLLLHNGKGEWIHRGDSGRELFHVQSSSSDVTAGEWHNIVGSYDSRSRTASLWVDGKEVSKQDGVSGMLSQKWNKLIIFGAKSRGDMDNVFMFRCPLDKTKIVALYVSDASHKDVKKD</sequence>
<gene>
    <name evidence="2" type="ORF">PEVE_00012919</name>
</gene>
<protein>
    <submittedName>
        <fullName evidence="2">Uncharacterized protein</fullName>
    </submittedName>
</protein>